<evidence type="ECO:0000313" key="3">
    <source>
        <dbReference type="Proteomes" id="UP000266258"/>
    </source>
</evidence>
<name>A0A3A1YB73_9GAMM</name>
<proteinExistence type="predicted"/>
<evidence type="ECO:0000256" key="1">
    <source>
        <dbReference type="SAM" id="SignalP"/>
    </source>
</evidence>
<protein>
    <submittedName>
        <fullName evidence="2">Uncharacterized protein</fullName>
    </submittedName>
</protein>
<keyword evidence="3" id="KW-1185">Reference proteome</keyword>
<evidence type="ECO:0000313" key="2">
    <source>
        <dbReference type="EMBL" id="RIY33367.1"/>
    </source>
</evidence>
<comment type="caution">
    <text evidence="2">The sequence shown here is derived from an EMBL/GenBank/DDBJ whole genome shotgun (WGS) entry which is preliminary data.</text>
</comment>
<dbReference type="RefSeq" id="WP_119496592.1">
    <property type="nucleotide sequence ID" value="NZ_NRJH01000016.1"/>
</dbReference>
<gene>
    <name evidence="2" type="ORF">CJP74_01920</name>
</gene>
<dbReference type="AlphaFoldDB" id="A0A3A1YB73"/>
<reference evidence="2 3" key="1">
    <citation type="submission" date="2017-08" db="EMBL/GenBank/DDBJ databases">
        <title>Reclassification of Bisgaard taxon 37 and 44.</title>
        <authorList>
            <person name="Christensen H."/>
        </authorList>
    </citation>
    <scope>NUCLEOTIDE SEQUENCE [LARGE SCALE GENOMIC DNA]</scope>
    <source>
        <strain evidence="2 3">B96_4</strain>
    </source>
</reference>
<keyword evidence="1" id="KW-0732">Signal</keyword>
<dbReference type="Proteomes" id="UP000266258">
    <property type="component" value="Unassembled WGS sequence"/>
</dbReference>
<feature type="chain" id="PRO_5017197948" evidence="1">
    <location>
        <begin position="35"/>
        <end position="101"/>
    </location>
</feature>
<dbReference type="OrthoDB" id="9953015at2"/>
<accession>A0A3A1YB73</accession>
<sequence length="101" mass="11396">MQQEKIQLKNYRCAFLACLILLTAVFANIPQVSATSRAYIPNVTLLFKQKSQAQEQKAPALIQTKQEKTKQLQEYPSLALDLVPLELSLSRFAYSLMPLAP</sequence>
<organism evidence="2 3">
    <name type="scientific">Psittacicella melopsittaci</name>
    <dbReference type="NCBI Taxonomy" id="2028576"/>
    <lineage>
        <taxon>Bacteria</taxon>
        <taxon>Pseudomonadati</taxon>
        <taxon>Pseudomonadota</taxon>
        <taxon>Gammaproteobacteria</taxon>
        <taxon>Pasteurellales</taxon>
        <taxon>Psittacicellaceae</taxon>
        <taxon>Psittacicella</taxon>
    </lineage>
</organism>
<feature type="signal peptide" evidence="1">
    <location>
        <begin position="1"/>
        <end position="34"/>
    </location>
</feature>
<dbReference type="EMBL" id="NRJH01000016">
    <property type="protein sequence ID" value="RIY33367.1"/>
    <property type="molecule type" value="Genomic_DNA"/>
</dbReference>